<feature type="transmembrane region" description="Helical" evidence="1">
    <location>
        <begin position="118"/>
        <end position="137"/>
    </location>
</feature>
<feature type="transmembrane region" description="Helical" evidence="1">
    <location>
        <begin position="7"/>
        <end position="29"/>
    </location>
</feature>
<keyword evidence="1" id="KW-0812">Transmembrane</keyword>
<feature type="transmembrane region" description="Helical" evidence="1">
    <location>
        <begin position="166"/>
        <end position="186"/>
    </location>
</feature>
<reference evidence="2 3" key="1">
    <citation type="journal article" date="2016" name="Mol. Biol. Evol.">
        <title>Comparative Genomics of Early-Diverging Mushroom-Forming Fungi Provides Insights into the Origins of Lignocellulose Decay Capabilities.</title>
        <authorList>
            <person name="Nagy L.G."/>
            <person name="Riley R."/>
            <person name="Tritt A."/>
            <person name="Adam C."/>
            <person name="Daum C."/>
            <person name="Floudas D."/>
            <person name="Sun H."/>
            <person name="Yadav J.S."/>
            <person name="Pangilinan J."/>
            <person name="Larsson K.H."/>
            <person name="Matsuura K."/>
            <person name="Barry K."/>
            <person name="Labutti K."/>
            <person name="Kuo R."/>
            <person name="Ohm R.A."/>
            <person name="Bhattacharya S.S."/>
            <person name="Shirouzu T."/>
            <person name="Yoshinaga Y."/>
            <person name="Martin F.M."/>
            <person name="Grigoriev I.V."/>
            <person name="Hibbett D.S."/>
        </authorList>
    </citation>
    <scope>NUCLEOTIDE SEQUENCE [LARGE SCALE GENOMIC DNA]</scope>
    <source>
        <strain evidence="2 3">CBS 109695</strain>
    </source>
</reference>
<feature type="transmembrane region" description="Helical" evidence="1">
    <location>
        <begin position="65"/>
        <end position="84"/>
    </location>
</feature>
<evidence type="ECO:0000313" key="2">
    <source>
        <dbReference type="EMBL" id="KZP26464.1"/>
    </source>
</evidence>
<keyword evidence="1" id="KW-0472">Membrane</keyword>
<protein>
    <recommendedName>
        <fullName evidence="4">STE3-domain-containing protein</fullName>
    </recommendedName>
</protein>
<dbReference type="OrthoDB" id="3256745at2759"/>
<dbReference type="Proteomes" id="UP000076532">
    <property type="component" value="Unassembled WGS sequence"/>
</dbReference>
<feature type="transmembrane region" description="Helical" evidence="1">
    <location>
        <begin position="35"/>
        <end position="58"/>
    </location>
</feature>
<evidence type="ECO:0000256" key="1">
    <source>
        <dbReference type="SAM" id="Phobius"/>
    </source>
</evidence>
<keyword evidence="1" id="KW-1133">Transmembrane helix</keyword>
<evidence type="ECO:0008006" key="4">
    <source>
        <dbReference type="Google" id="ProtNLM"/>
    </source>
</evidence>
<organism evidence="2 3">
    <name type="scientific">Athelia psychrophila</name>
    <dbReference type="NCBI Taxonomy" id="1759441"/>
    <lineage>
        <taxon>Eukaryota</taxon>
        <taxon>Fungi</taxon>
        <taxon>Dikarya</taxon>
        <taxon>Basidiomycota</taxon>
        <taxon>Agaricomycotina</taxon>
        <taxon>Agaricomycetes</taxon>
        <taxon>Agaricomycetidae</taxon>
        <taxon>Atheliales</taxon>
        <taxon>Atheliaceae</taxon>
        <taxon>Athelia</taxon>
    </lineage>
</organism>
<name>A0A166PUL6_9AGAM</name>
<evidence type="ECO:0000313" key="3">
    <source>
        <dbReference type="Proteomes" id="UP000076532"/>
    </source>
</evidence>
<keyword evidence="3" id="KW-1185">Reference proteome</keyword>
<dbReference type="EMBL" id="KV417514">
    <property type="protein sequence ID" value="KZP26464.1"/>
    <property type="molecule type" value="Genomic_DNA"/>
</dbReference>
<proteinExistence type="predicted"/>
<dbReference type="AlphaFoldDB" id="A0A166PUL6"/>
<accession>A0A166PUL6</accession>
<sequence>MLDHSIKLTWAILCTTGTICTWPVLWALARVTNCWWIPMTWGSALSVTVFAFDLGLIWDLDPYEFPVSFCLAQMSILNISIMVLCGTTTVWYYAALSAAVWPLTAPSSIASALRWRPAYAWLVFGLPVVSTVLQMGFTVQHTAYIQLGHDGTFCDVTGPMWYVPKLFGYGIIPLMFATAGVIYTALSISRLKRIMGVKDILRSRLKIETRSQVLLTHLILL</sequence>
<gene>
    <name evidence="2" type="ORF">FIBSPDRAFT_732239</name>
</gene>